<dbReference type="InterPro" id="IPR029058">
    <property type="entry name" value="AB_hydrolase_fold"/>
</dbReference>
<sequence length="376" mass="40272">MTAHLSQGPIAAIADARPGRLLEARPMRAYLLPGLRLPARAWWVRYSTTTAHGAPTEVTGTVLVPSTPYSDGPRPLVGYAVGTQGLANISAASWQFRRGLEYESLFLTRALRRGWAVAVSDYPGLGTPGSHPYVMGRALGPAVLDSMRAARQLPEAGLEPDGPLGIFGYSEGGCAAGWALQLQPGYAPDLPLDGGAVGSAPADLEGMFEHHDGGRFAFLLFYAVLGIDAAYPELDVLSLLNPVGRALAGILRRTHVVPGAALGIGGGMLLPTRSARYVRRSPLEVPEVLARLRENRLGAMAPVTPVLLAGGTKEQIVPFEQMTRLYRDWRALGVDATFLTMPNREHVGGAFSFAPRAFEFLGERFAEHSTVRERSA</sequence>
<dbReference type="RefSeq" id="WP_246011553.1">
    <property type="nucleotide sequence ID" value="NZ_QQAZ01000011.1"/>
</dbReference>
<dbReference type="Proteomes" id="UP000255355">
    <property type="component" value="Unassembled WGS sequence"/>
</dbReference>
<protein>
    <submittedName>
        <fullName evidence="1">Secretory lipase</fullName>
    </submittedName>
</protein>
<dbReference type="STRING" id="1210089.GCA_001613165_02936"/>
<reference evidence="1 2" key="1">
    <citation type="submission" date="2018-07" db="EMBL/GenBank/DDBJ databases">
        <title>Genomic Encyclopedia of Type Strains, Phase IV (KMG-IV): sequencing the most valuable type-strain genomes for metagenomic binning, comparative biology and taxonomic classification.</title>
        <authorList>
            <person name="Goeker M."/>
        </authorList>
    </citation>
    <scope>NUCLEOTIDE SEQUENCE [LARGE SCALE GENOMIC DNA]</scope>
    <source>
        <strain evidence="1 2">DSM 44952</strain>
    </source>
</reference>
<dbReference type="InterPro" id="IPR005152">
    <property type="entry name" value="Lipase_secreted"/>
</dbReference>
<dbReference type="PANTHER" id="PTHR34853:SF1">
    <property type="entry name" value="LIPASE 5"/>
    <property type="match status" value="1"/>
</dbReference>
<dbReference type="Pfam" id="PF03583">
    <property type="entry name" value="LIP"/>
    <property type="match status" value="1"/>
</dbReference>
<dbReference type="EMBL" id="QQAZ01000011">
    <property type="protein sequence ID" value="RDI46389.1"/>
    <property type="molecule type" value="Genomic_DNA"/>
</dbReference>
<dbReference type="GO" id="GO:0004806">
    <property type="term" value="F:triacylglycerol lipase activity"/>
    <property type="evidence" value="ECO:0007669"/>
    <property type="project" value="InterPro"/>
</dbReference>
<comment type="caution">
    <text evidence="1">The sequence shown here is derived from an EMBL/GenBank/DDBJ whole genome shotgun (WGS) entry which is preliminary data.</text>
</comment>
<dbReference type="AlphaFoldDB" id="A0A370GSH5"/>
<keyword evidence="2" id="KW-1185">Reference proteome</keyword>
<dbReference type="PANTHER" id="PTHR34853">
    <property type="match status" value="1"/>
</dbReference>
<dbReference type="SUPFAM" id="SSF53474">
    <property type="entry name" value="alpha/beta-Hydrolases"/>
    <property type="match status" value="1"/>
</dbReference>
<dbReference type="PIRSF" id="PIRSF029171">
    <property type="entry name" value="Esterase_LipA"/>
    <property type="match status" value="1"/>
</dbReference>
<evidence type="ECO:0000313" key="1">
    <source>
        <dbReference type="EMBL" id="RDI46389.1"/>
    </source>
</evidence>
<gene>
    <name evidence="1" type="ORF">DFR68_111148</name>
</gene>
<dbReference type="Gene3D" id="3.40.50.1820">
    <property type="entry name" value="alpha/beta hydrolase"/>
    <property type="match status" value="1"/>
</dbReference>
<proteinExistence type="predicted"/>
<dbReference type="Gene3D" id="1.10.260.130">
    <property type="match status" value="1"/>
</dbReference>
<name>A0A370GSH5_9NOCA</name>
<evidence type="ECO:0000313" key="2">
    <source>
        <dbReference type="Proteomes" id="UP000255355"/>
    </source>
</evidence>
<organism evidence="1 2">
    <name type="scientific">Nocardia mexicana</name>
    <dbReference type="NCBI Taxonomy" id="279262"/>
    <lineage>
        <taxon>Bacteria</taxon>
        <taxon>Bacillati</taxon>
        <taxon>Actinomycetota</taxon>
        <taxon>Actinomycetes</taxon>
        <taxon>Mycobacteriales</taxon>
        <taxon>Nocardiaceae</taxon>
        <taxon>Nocardia</taxon>
    </lineage>
</organism>
<accession>A0A370GSH5</accession>
<dbReference type="GO" id="GO:0016042">
    <property type="term" value="P:lipid catabolic process"/>
    <property type="evidence" value="ECO:0007669"/>
    <property type="project" value="InterPro"/>
</dbReference>